<keyword evidence="1" id="KW-0805">Transcription regulation</keyword>
<dbReference type="STRING" id="157910.SAMN05445850_3529"/>
<dbReference type="InterPro" id="IPR005471">
    <property type="entry name" value="Tscrpt_reg_IclR_N"/>
</dbReference>
<dbReference type="InterPro" id="IPR036388">
    <property type="entry name" value="WH-like_DNA-bd_sf"/>
</dbReference>
<accession>A0A1H1HFH0</accession>
<dbReference type="InterPro" id="IPR050707">
    <property type="entry name" value="HTH_MetabolicPath_Reg"/>
</dbReference>
<proteinExistence type="predicted"/>
<dbReference type="Pfam" id="PF01614">
    <property type="entry name" value="IclR_C"/>
    <property type="match status" value="1"/>
</dbReference>
<evidence type="ECO:0000256" key="2">
    <source>
        <dbReference type="ARBA" id="ARBA00023125"/>
    </source>
</evidence>
<dbReference type="Gene3D" id="1.10.10.10">
    <property type="entry name" value="Winged helix-like DNA-binding domain superfamily/Winged helix DNA-binding domain"/>
    <property type="match status" value="1"/>
</dbReference>
<evidence type="ECO:0000259" key="5">
    <source>
        <dbReference type="PROSITE" id="PS51078"/>
    </source>
</evidence>
<dbReference type="SUPFAM" id="SSF46785">
    <property type="entry name" value="Winged helix' DNA-binding domain"/>
    <property type="match status" value="1"/>
</dbReference>
<dbReference type="PANTHER" id="PTHR30136:SF35">
    <property type="entry name" value="HTH-TYPE TRANSCRIPTIONAL REGULATOR RV1719"/>
    <property type="match status" value="1"/>
</dbReference>
<dbReference type="GO" id="GO:0003700">
    <property type="term" value="F:DNA-binding transcription factor activity"/>
    <property type="evidence" value="ECO:0007669"/>
    <property type="project" value="TreeGrafter"/>
</dbReference>
<dbReference type="PROSITE" id="PS51077">
    <property type="entry name" value="HTH_ICLR"/>
    <property type="match status" value="1"/>
</dbReference>
<dbReference type="InterPro" id="IPR014757">
    <property type="entry name" value="Tscrpt_reg_IclR_C"/>
</dbReference>
<protein>
    <submittedName>
        <fullName evidence="6">Transcriptional regulator, IclR family</fullName>
    </submittedName>
</protein>
<dbReference type="Pfam" id="PF09339">
    <property type="entry name" value="HTH_IclR"/>
    <property type="match status" value="1"/>
</dbReference>
<dbReference type="Proteomes" id="UP000199365">
    <property type="component" value="Unassembled WGS sequence"/>
</dbReference>
<keyword evidence="7" id="KW-1185">Reference proteome</keyword>
<name>A0A1H1HFH0_9BURK</name>
<keyword evidence="3" id="KW-0804">Transcription</keyword>
<dbReference type="SUPFAM" id="SSF55781">
    <property type="entry name" value="GAF domain-like"/>
    <property type="match status" value="1"/>
</dbReference>
<evidence type="ECO:0000313" key="6">
    <source>
        <dbReference type="EMBL" id="SDR24200.1"/>
    </source>
</evidence>
<evidence type="ECO:0000259" key="4">
    <source>
        <dbReference type="PROSITE" id="PS51077"/>
    </source>
</evidence>
<dbReference type="AlphaFoldDB" id="A0A1H1HFH0"/>
<dbReference type="Gene3D" id="3.30.450.40">
    <property type="match status" value="1"/>
</dbReference>
<dbReference type="EMBL" id="FNKX01000001">
    <property type="protein sequence ID" value="SDR24200.1"/>
    <property type="molecule type" value="Genomic_DNA"/>
</dbReference>
<gene>
    <name evidence="6" type="ORF">SAMN05445850_3529</name>
</gene>
<dbReference type="InterPro" id="IPR029016">
    <property type="entry name" value="GAF-like_dom_sf"/>
</dbReference>
<evidence type="ECO:0000256" key="1">
    <source>
        <dbReference type="ARBA" id="ARBA00023015"/>
    </source>
</evidence>
<dbReference type="SMART" id="SM00346">
    <property type="entry name" value="HTH_ICLR"/>
    <property type="match status" value="1"/>
</dbReference>
<dbReference type="GO" id="GO:0045892">
    <property type="term" value="P:negative regulation of DNA-templated transcription"/>
    <property type="evidence" value="ECO:0007669"/>
    <property type="project" value="TreeGrafter"/>
</dbReference>
<dbReference type="PANTHER" id="PTHR30136">
    <property type="entry name" value="HELIX-TURN-HELIX TRANSCRIPTIONAL REGULATOR, ICLR FAMILY"/>
    <property type="match status" value="1"/>
</dbReference>
<reference evidence="7" key="1">
    <citation type="submission" date="2016-10" db="EMBL/GenBank/DDBJ databases">
        <authorList>
            <person name="Varghese N."/>
            <person name="Submissions S."/>
        </authorList>
    </citation>
    <scope>NUCLEOTIDE SEQUENCE [LARGE SCALE GENOMIC DNA]</scope>
    <source>
        <strain evidence="7">DUS833</strain>
    </source>
</reference>
<organism evidence="6 7">
    <name type="scientific">Paraburkholderia tuberum</name>
    <dbReference type="NCBI Taxonomy" id="157910"/>
    <lineage>
        <taxon>Bacteria</taxon>
        <taxon>Pseudomonadati</taxon>
        <taxon>Pseudomonadota</taxon>
        <taxon>Betaproteobacteria</taxon>
        <taxon>Burkholderiales</taxon>
        <taxon>Burkholderiaceae</taxon>
        <taxon>Paraburkholderia</taxon>
    </lineage>
</organism>
<evidence type="ECO:0000313" key="7">
    <source>
        <dbReference type="Proteomes" id="UP000199365"/>
    </source>
</evidence>
<feature type="domain" description="HTH iclR-type" evidence="4">
    <location>
        <begin position="5"/>
        <end position="67"/>
    </location>
</feature>
<feature type="domain" description="IclR-ED" evidence="5">
    <location>
        <begin position="68"/>
        <end position="259"/>
    </location>
</feature>
<evidence type="ECO:0000256" key="3">
    <source>
        <dbReference type="ARBA" id="ARBA00023163"/>
    </source>
</evidence>
<dbReference type="InterPro" id="IPR036390">
    <property type="entry name" value="WH_DNA-bd_sf"/>
</dbReference>
<keyword evidence="2" id="KW-0238">DNA-binding</keyword>
<dbReference type="PROSITE" id="PS51078">
    <property type="entry name" value="ICLR_ED"/>
    <property type="match status" value="1"/>
</dbReference>
<dbReference type="GO" id="GO:0003677">
    <property type="term" value="F:DNA binding"/>
    <property type="evidence" value="ECO:0007669"/>
    <property type="project" value="UniProtKB-KW"/>
</dbReference>
<sequence length="270" mass="29018">MRVVKGAVDRSLQAIELLAREARWMRMSDIAGELELEKGPAHRVLAQLCEQGWAEQDEQTSQYRLTLKLSLLGQRYLHGLGLPGLVQPILDEVAGQCRELVRLTVVNEGTLAWLAASQGAAPGLMYSPSMHSPIVLHATSVGKAWLAGMPNDQAIEYALRGGLGKASAAGAWTPKAITSVEQLIPELERTRQRGYGLVVEEAEPGVVALAVLVRARPDGAVVGTMSIAGPVTRVQPERYEAFYALLQQASAKLGAVWPRQSVCAHASEAA</sequence>
<dbReference type="RefSeq" id="WP_090805068.1">
    <property type="nucleotide sequence ID" value="NZ_FNKX01000001.1"/>
</dbReference>